<evidence type="ECO:0000313" key="3">
    <source>
        <dbReference type="Proteomes" id="UP000313359"/>
    </source>
</evidence>
<proteinExistence type="predicted"/>
<gene>
    <name evidence="2" type="ORF">L227DRAFT_422361</name>
</gene>
<sequence length="246" mass="26149">MSSPDANDCNILDLNYKPIAWSKISQDSPLWDLKGRPSPAAPAQPVLPSPMKHDNSPFVPAASHSGGALDEGPHKAGQFPASTGYVDASNFGGVSAHAAHGPYCGALPCGSAPALGGPTSSVPSQYLPATAQAEGRGISSVASGSQQDTLLAASSCQKDRVPNGGDTFVVYALAFRSVTLDLLNMMSGSPRYRRHRSSPDHDDEDMNNSPSDRSRKERRIMDKSQTEFLIHYLDRNKHQMDGSETG</sequence>
<feature type="region of interest" description="Disordered" evidence="1">
    <location>
        <begin position="28"/>
        <end position="78"/>
    </location>
</feature>
<evidence type="ECO:0000313" key="2">
    <source>
        <dbReference type="EMBL" id="RPD53026.1"/>
    </source>
</evidence>
<feature type="compositionally biased region" description="Basic and acidic residues" evidence="1">
    <location>
        <begin position="212"/>
        <end position="221"/>
    </location>
</feature>
<dbReference type="AlphaFoldDB" id="A0A5C2RS98"/>
<reference evidence="2" key="1">
    <citation type="journal article" date="2018" name="Genome Biol. Evol.">
        <title>Genomics and development of Lentinus tigrinus, a white-rot wood-decaying mushroom with dimorphic fruiting bodies.</title>
        <authorList>
            <person name="Wu B."/>
            <person name="Xu Z."/>
            <person name="Knudson A."/>
            <person name="Carlson A."/>
            <person name="Chen N."/>
            <person name="Kovaka S."/>
            <person name="LaButti K."/>
            <person name="Lipzen A."/>
            <person name="Pennachio C."/>
            <person name="Riley R."/>
            <person name="Schakwitz W."/>
            <person name="Umezawa K."/>
            <person name="Ohm R.A."/>
            <person name="Grigoriev I.V."/>
            <person name="Nagy L.G."/>
            <person name="Gibbons J."/>
            <person name="Hibbett D."/>
        </authorList>
    </citation>
    <scope>NUCLEOTIDE SEQUENCE [LARGE SCALE GENOMIC DNA]</scope>
    <source>
        <strain evidence="2">ALCF2SS1-6</strain>
    </source>
</reference>
<accession>A0A5C2RS98</accession>
<feature type="compositionally biased region" description="Pro residues" evidence="1">
    <location>
        <begin position="39"/>
        <end position="48"/>
    </location>
</feature>
<protein>
    <submittedName>
        <fullName evidence="2">Uncharacterized protein</fullName>
    </submittedName>
</protein>
<evidence type="ECO:0000256" key="1">
    <source>
        <dbReference type="SAM" id="MobiDB-lite"/>
    </source>
</evidence>
<keyword evidence="3" id="KW-1185">Reference proteome</keyword>
<name>A0A5C2RS98_9APHY</name>
<feature type="region of interest" description="Disordered" evidence="1">
    <location>
        <begin position="189"/>
        <end position="221"/>
    </location>
</feature>
<organism evidence="2 3">
    <name type="scientific">Lentinus tigrinus ALCF2SS1-6</name>
    <dbReference type="NCBI Taxonomy" id="1328759"/>
    <lineage>
        <taxon>Eukaryota</taxon>
        <taxon>Fungi</taxon>
        <taxon>Dikarya</taxon>
        <taxon>Basidiomycota</taxon>
        <taxon>Agaricomycotina</taxon>
        <taxon>Agaricomycetes</taxon>
        <taxon>Polyporales</taxon>
        <taxon>Polyporaceae</taxon>
        <taxon>Lentinus</taxon>
    </lineage>
</organism>
<dbReference type="EMBL" id="ML122331">
    <property type="protein sequence ID" value="RPD53026.1"/>
    <property type="molecule type" value="Genomic_DNA"/>
</dbReference>
<dbReference type="Proteomes" id="UP000313359">
    <property type="component" value="Unassembled WGS sequence"/>
</dbReference>